<dbReference type="CDD" id="cd07308">
    <property type="entry name" value="lectin_leg-like"/>
    <property type="match status" value="1"/>
</dbReference>
<dbReference type="InterPro" id="IPR005052">
    <property type="entry name" value="Lectin_leg"/>
</dbReference>
<keyword evidence="3 7" id="KW-0732">Signal</keyword>
<accession>A0A9W8CK02</accession>
<evidence type="ECO:0000256" key="3">
    <source>
        <dbReference type="ARBA" id="ARBA00022729"/>
    </source>
</evidence>
<dbReference type="GO" id="GO:0005537">
    <property type="term" value="F:D-mannose binding"/>
    <property type="evidence" value="ECO:0007669"/>
    <property type="project" value="TreeGrafter"/>
</dbReference>
<feature type="transmembrane region" description="Helical" evidence="6">
    <location>
        <begin position="287"/>
        <end position="308"/>
    </location>
</feature>
<dbReference type="PANTHER" id="PTHR12223:SF45">
    <property type="entry name" value="RE50040P"/>
    <property type="match status" value="1"/>
</dbReference>
<evidence type="ECO:0000313" key="9">
    <source>
        <dbReference type="EMBL" id="KAJ1646407.1"/>
    </source>
</evidence>
<dbReference type="PROSITE" id="PS51328">
    <property type="entry name" value="L_LECTIN_LIKE"/>
    <property type="match status" value="1"/>
</dbReference>
<evidence type="ECO:0000256" key="6">
    <source>
        <dbReference type="SAM" id="Phobius"/>
    </source>
</evidence>
<dbReference type="GO" id="GO:0005793">
    <property type="term" value="C:endoplasmic reticulum-Golgi intermediate compartment"/>
    <property type="evidence" value="ECO:0007669"/>
    <property type="project" value="TreeGrafter"/>
</dbReference>
<feature type="chain" id="PRO_5040738580" description="L-type lectin-like domain-containing protein" evidence="7">
    <location>
        <begin position="29"/>
        <end position="319"/>
    </location>
</feature>
<comment type="subcellular location">
    <subcellularLocation>
        <location evidence="1">Membrane</location>
        <topology evidence="1">Single-pass type I membrane protein</topology>
    </subcellularLocation>
</comment>
<dbReference type="GO" id="GO:0000139">
    <property type="term" value="C:Golgi membrane"/>
    <property type="evidence" value="ECO:0007669"/>
    <property type="project" value="TreeGrafter"/>
</dbReference>
<keyword evidence="5 6" id="KW-0472">Membrane</keyword>
<dbReference type="Pfam" id="PF03388">
    <property type="entry name" value="Lectin_leg-like"/>
    <property type="match status" value="1"/>
</dbReference>
<dbReference type="SUPFAM" id="SSF49899">
    <property type="entry name" value="Concanavalin A-like lectins/glucanases"/>
    <property type="match status" value="1"/>
</dbReference>
<keyword evidence="2 6" id="KW-0812">Transmembrane</keyword>
<protein>
    <recommendedName>
        <fullName evidence="8">L-type lectin-like domain-containing protein</fullName>
    </recommendedName>
</protein>
<keyword evidence="4 6" id="KW-1133">Transmembrane helix</keyword>
<keyword evidence="10" id="KW-1185">Reference proteome</keyword>
<dbReference type="GO" id="GO:0030134">
    <property type="term" value="C:COPII-coated ER to Golgi transport vesicle"/>
    <property type="evidence" value="ECO:0007669"/>
    <property type="project" value="TreeGrafter"/>
</dbReference>
<dbReference type="AlphaFoldDB" id="A0A9W8CK02"/>
<comment type="caution">
    <text evidence="9">The sequence shown here is derived from an EMBL/GenBank/DDBJ whole genome shotgun (WGS) entry which is preliminary data.</text>
</comment>
<dbReference type="GO" id="GO:0005789">
    <property type="term" value="C:endoplasmic reticulum membrane"/>
    <property type="evidence" value="ECO:0007669"/>
    <property type="project" value="TreeGrafter"/>
</dbReference>
<dbReference type="Gene3D" id="2.60.120.200">
    <property type="match status" value="1"/>
</dbReference>
<evidence type="ECO:0000259" key="8">
    <source>
        <dbReference type="PROSITE" id="PS51328"/>
    </source>
</evidence>
<feature type="domain" description="L-type lectin-like" evidence="8">
    <location>
        <begin position="37"/>
        <end position="260"/>
    </location>
</feature>
<name>A0A9W8CK02_9FUNG</name>
<dbReference type="PANTHER" id="PTHR12223">
    <property type="entry name" value="VESICULAR MANNOSE-BINDING LECTIN"/>
    <property type="match status" value="1"/>
</dbReference>
<evidence type="ECO:0000256" key="5">
    <source>
        <dbReference type="ARBA" id="ARBA00023136"/>
    </source>
</evidence>
<dbReference type="GO" id="GO:0006888">
    <property type="term" value="P:endoplasmic reticulum to Golgi vesicle-mediated transport"/>
    <property type="evidence" value="ECO:0007669"/>
    <property type="project" value="TreeGrafter"/>
</dbReference>
<evidence type="ECO:0000256" key="7">
    <source>
        <dbReference type="SAM" id="SignalP"/>
    </source>
</evidence>
<organism evidence="9 10">
    <name type="scientific">Coemansia asiatica</name>
    <dbReference type="NCBI Taxonomy" id="1052880"/>
    <lineage>
        <taxon>Eukaryota</taxon>
        <taxon>Fungi</taxon>
        <taxon>Fungi incertae sedis</taxon>
        <taxon>Zoopagomycota</taxon>
        <taxon>Kickxellomycotina</taxon>
        <taxon>Kickxellomycetes</taxon>
        <taxon>Kickxellales</taxon>
        <taxon>Kickxellaceae</taxon>
        <taxon>Coemansia</taxon>
    </lineage>
</organism>
<dbReference type="Proteomes" id="UP001145021">
    <property type="component" value="Unassembled WGS sequence"/>
</dbReference>
<evidence type="ECO:0000256" key="4">
    <source>
        <dbReference type="ARBA" id="ARBA00022989"/>
    </source>
</evidence>
<evidence type="ECO:0000256" key="1">
    <source>
        <dbReference type="ARBA" id="ARBA00004479"/>
    </source>
</evidence>
<sequence length="319" mass="35335">MFGSLAKVANRALVALMLLASTPSIAAAKGDSIEADVHRLRAFTLELPYIDEGFQMRNYDYGGDAIVNTMERIRLTPDLPSRMGYVWSTATLPGDYWKVDFEFKIGGKGGYLYGDGMGFFVTKERGMPGPVFGNKDYFNGLGVFFDTYPNGKHDFSVPFVMGMLGDGKTPYDGAHDGDANRLGMCEAYFRNLKQNSKASITYLKGSFVNVQLQLQPKDKWINCFTITNVTLPENSYLGFTALTGDISDNHDIIDVRAETLRPEALKNYNYMPNIPMPPMPKAATGSYFGTLFKLLLVAGVCGGLFVAYKKYSAESARRF</sequence>
<dbReference type="EMBL" id="JANBOH010000062">
    <property type="protein sequence ID" value="KAJ1646407.1"/>
    <property type="molecule type" value="Genomic_DNA"/>
</dbReference>
<reference evidence="9" key="1">
    <citation type="submission" date="2022-07" db="EMBL/GenBank/DDBJ databases">
        <title>Phylogenomic reconstructions and comparative analyses of Kickxellomycotina fungi.</title>
        <authorList>
            <person name="Reynolds N.K."/>
            <person name="Stajich J.E."/>
            <person name="Barry K."/>
            <person name="Grigoriev I.V."/>
            <person name="Crous P."/>
            <person name="Smith M.E."/>
        </authorList>
    </citation>
    <scope>NUCLEOTIDE SEQUENCE</scope>
    <source>
        <strain evidence="9">NBRC 105413</strain>
    </source>
</reference>
<evidence type="ECO:0000313" key="10">
    <source>
        <dbReference type="Proteomes" id="UP001145021"/>
    </source>
</evidence>
<dbReference type="InterPro" id="IPR013320">
    <property type="entry name" value="ConA-like_dom_sf"/>
</dbReference>
<dbReference type="InterPro" id="IPR051136">
    <property type="entry name" value="Intracellular_Lectin-GPT"/>
</dbReference>
<evidence type="ECO:0000256" key="2">
    <source>
        <dbReference type="ARBA" id="ARBA00022692"/>
    </source>
</evidence>
<feature type="signal peptide" evidence="7">
    <location>
        <begin position="1"/>
        <end position="28"/>
    </location>
</feature>
<proteinExistence type="predicted"/>
<gene>
    <name evidence="9" type="ORF">LPJ64_002101</name>
</gene>